<dbReference type="KEGG" id="cthd:CDO33_08525"/>
<dbReference type="OrthoDB" id="9802919at2"/>
<feature type="domain" description="Peptidase S26" evidence="8">
    <location>
        <begin position="22"/>
        <end position="187"/>
    </location>
</feature>
<dbReference type="CDD" id="cd06530">
    <property type="entry name" value="S26_SPase_I"/>
    <property type="match status" value="1"/>
</dbReference>
<dbReference type="AlphaFoldDB" id="A0A2K2FG43"/>
<evidence type="ECO:0000256" key="1">
    <source>
        <dbReference type="ARBA" id="ARBA00000677"/>
    </source>
</evidence>
<name>A0A2K2FG43_9CLOT</name>
<keyword evidence="10" id="KW-1185">Reference proteome</keyword>
<comment type="similarity">
    <text evidence="3 7">Belongs to the peptidase S26 family.</text>
</comment>
<dbReference type="PRINTS" id="PR00727">
    <property type="entry name" value="LEADERPTASE"/>
</dbReference>
<dbReference type="Pfam" id="PF10502">
    <property type="entry name" value="Peptidase_S26"/>
    <property type="match status" value="1"/>
</dbReference>
<dbReference type="InterPro" id="IPR019533">
    <property type="entry name" value="Peptidase_S26"/>
</dbReference>
<proteinExistence type="inferred from homology"/>
<evidence type="ECO:0000313" key="9">
    <source>
        <dbReference type="EMBL" id="PNT99794.1"/>
    </source>
</evidence>
<reference evidence="9 10" key="1">
    <citation type="submission" date="2017-06" db="EMBL/GenBank/DDBJ databases">
        <title>Investigating the central metabolism of Clostridium thermosuccinogenes.</title>
        <authorList>
            <person name="Koendjbiharie J.G."/>
            <person name="van Kranenburg R."/>
        </authorList>
    </citation>
    <scope>NUCLEOTIDE SEQUENCE [LARGE SCALE GENOMIC DNA]</scope>
    <source>
        <strain evidence="9 10">DSM 5806</strain>
    </source>
</reference>
<comment type="catalytic activity">
    <reaction evidence="1 7">
        <text>Cleavage of hydrophobic, N-terminal signal or leader sequences from secreted and periplasmic proteins.</text>
        <dbReference type="EC" id="3.4.21.89"/>
    </reaction>
</comment>
<evidence type="ECO:0000256" key="2">
    <source>
        <dbReference type="ARBA" id="ARBA00004401"/>
    </source>
</evidence>
<dbReference type="PANTHER" id="PTHR43390:SF1">
    <property type="entry name" value="CHLOROPLAST PROCESSING PEPTIDASE"/>
    <property type="match status" value="1"/>
</dbReference>
<dbReference type="NCBIfam" id="TIGR02227">
    <property type="entry name" value="sigpep_I_bact"/>
    <property type="match status" value="1"/>
</dbReference>
<dbReference type="EC" id="3.4.21.89" evidence="4 7"/>
<dbReference type="EMBL" id="NIOJ01000016">
    <property type="protein sequence ID" value="PNT99794.1"/>
    <property type="molecule type" value="Genomic_DNA"/>
</dbReference>
<accession>A0A2K2FG43</accession>
<dbReference type="InterPro" id="IPR019758">
    <property type="entry name" value="Pept_S26A_signal_pept_1_CS"/>
</dbReference>
<dbReference type="Gene3D" id="2.10.109.10">
    <property type="entry name" value="Umud Fragment, subunit A"/>
    <property type="match status" value="1"/>
</dbReference>
<dbReference type="RefSeq" id="WP_103081178.1">
    <property type="nucleotide sequence ID" value="NZ_CP021850.1"/>
</dbReference>
<comment type="caution">
    <text evidence="9">The sequence shown here is derived from an EMBL/GenBank/DDBJ whole genome shotgun (WGS) entry which is preliminary data.</text>
</comment>
<dbReference type="PANTHER" id="PTHR43390">
    <property type="entry name" value="SIGNAL PEPTIDASE I"/>
    <property type="match status" value="1"/>
</dbReference>
<evidence type="ECO:0000256" key="6">
    <source>
        <dbReference type="PIRSR" id="PIRSR600223-1"/>
    </source>
</evidence>
<dbReference type="GO" id="GO:0006465">
    <property type="term" value="P:signal peptide processing"/>
    <property type="evidence" value="ECO:0007669"/>
    <property type="project" value="InterPro"/>
</dbReference>
<comment type="subcellular location">
    <subcellularLocation>
        <location evidence="2">Cell membrane</location>
        <topology evidence="2">Single-pass type II membrane protein</topology>
    </subcellularLocation>
    <subcellularLocation>
        <location evidence="7">Membrane</location>
        <topology evidence="7">Single-pass type II membrane protein</topology>
    </subcellularLocation>
</comment>
<keyword evidence="7" id="KW-0472">Membrane</keyword>
<dbReference type="PROSITE" id="PS00760">
    <property type="entry name" value="SPASE_I_2"/>
    <property type="match status" value="1"/>
</dbReference>
<dbReference type="SUPFAM" id="SSF51306">
    <property type="entry name" value="LexA/Signal peptidase"/>
    <property type="match status" value="1"/>
</dbReference>
<dbReference type="GO" id="GO:0005886">
    <property type="term" value="C:plasma membrane"/>
    <property type="evidence" value="ECO:0007669"/>
    <property type="project" value="UniProtKB-SubCell"/>
</dbReference>
<dbReference type="InterPro" id="IPR000223">
    <property type="entry name" value="Pept_S26A_signal_pept_1"/>
</dbReference>
<evidence type="ECO:0000256" key="7">
    <source>
        <dbReference type="RuleBase" id="RU362042"/>
    </source>
</evidence>
<evidence type="ECO:0000256" key="5">
    <source>
        <dbReference type="ARBA" id="ARBA00022801"/>
    </source>
</evidence>
<feature type="transmembrane region" description="Helical" evidence="7">
    <location>
        <begin position="21"/>
        <end position="42"/>
    </location>
</feature>
<keyword evidence="7" id="KW-0645">Protease</keyword>
<evidence type="ECO:0000256" key="3">
    <source>
        <dbReference type="ARBA" id="ARBA00009370"/>
    </source>
</evidence>
<feature type="active site" evidence="6">
    <location>
        <position position="105"/>
    </location>
</feature>
<gene>
    <name evidence="9" type="primary">lepB</name>
    <name evidence="9" type="ORF">CDQ84_07830</name>
</gene>
<dbReference type="InterPro" id="IPR019757">
    <property type="entry name" value="Pept_S26A_signal_pept_1_Lys-AS"/>
</dbReference>
<dbReference type="PROSITE" id="PS00761">
    <property type="entry name" value="SPASE_I_3"/>
    <property type="match status" value="1"/>
</dbReference>
<keyword evidence="7" id="KW-0812">Transmembrane</keyword>
<organism evidence="9 10">
    <name type="scientific">Clostridium thermosuccinogenes</name>
    <dbReference type="NCBI Taxonomy" id="84032"/>
    <lineage>
        <taxon>Bacteria</taxon>
        <taxon>Bacillati</taxon>
        <taxon>Bacillota</taxon>
        <taxon>Clostridia</taxon>
        <taxon>Eubacteriales</taxon>
        <taxon>Clostridiaceae</taxon>
        <taxon>Clostridium</taxon>
    </lineage>
</organism>
<protein>
    <recommendedName>
        <fullName evidence="4 7">Signal peptidase I</fullName>
        <ecNumber evidence="4 7">3.4.21.89</ecNumber>
    </recommendedName>
</protein>
<evidence type="ECO:0000256" key="4">
    <source>
        <dbReference type="ARBA" id="ARBA00013208"/>
    </source>
</evidence>
<sequence>MESNKVSPESENKKNSLLKEALQWVLAIGIAVVLAFLIRGFVFEQALVMGDSMQDTLFDKQRLIVYKTGYFFHPPERGDIIILEYQKGSFKFLPVPDPNEIDYIKRVIGLPGDVVDIKDGSVYVNGEKLDEPYAKGRTEPYGMEFPITIPENKVFVLGDNRENSSDSRQIGLIDFDRIKGKAVFRIYPLKDFGTIY</sequence>
<feature type="active site" evidence="6">
    <location>
        <position position="52"/>
    </location>
</feature>
<keyword evidence="7" id="KW-1133">Transmembrane helix</keyword>
<evidence type="ECO:0000259" key="8">
    <source>
        <dbReference type="Pfam" id="PF10502"/>
    </source>
</evidence>
<dbReference type="InterPro" id="IPR036286">
    <property type="entry name" value="LexA/Signal_pep-like_sf"/>
</dbReference>
<evidence type="ECO:0000313" key="10">
    <source>
        <dbReference type="Proteomes" id="UP000236151"/>
    </source>
</evidence>
<dbReference type="Proteomes" id="UP000236151">
    <property type="component" value="Unassembled WGS sequence"/>
</dbReference>
<dbReference type="GO" id="GO:0004252">
    <property type="term" value="F:serine-type endopeptidase activity"/>
    <property type="evidence" value="ECO:0007669"/>
    <property type="project" value="InterPro"/>
</dbReference>
<keyword evidence="5 7" id="KW-0378">Hydrolase</keyword>
<dbReference type="GO" id="GO:0009003">
    <property type="term" value="F:signal peptidase activity"/>
    <property type="evidence" value="ECO:0007669"/>
    <property type="project" value="UniProtKB-EC"/>
</dbReference>